<reference evidence="9 10" key="1">
    <citation type="submission" date="2016-10" db="EMBL/GenBank/DDBJ databases">
        <title>Complete genome of the TMA-utilizing, human hosted archaeon Methanomethylophilus alvus Gen. nov, sp. nov., strain Mx-05, derived from a pure culture.</title>
        <authorList>
            <person name="Brugere J.-F."/>
            <person name="Ben Hania W."/>
            <person name="Chaudhary P.P."/>
            <person name="Gaci N."/>
            <person name="Borrel G."/>
            <person name="Cao Van Tuat L."/>
            <person name="Fardeau M.-L."/>
            <person name="Harris H.M.B."/>
            <person name="O'Toole P.W."/>
            <person name="Ollivier B."/>
        </authorList>
    </citation>
    <scope>NUCLEOTIDE SEQUENCE [LARGE SCALE GENOMIC DNA]</scope>
    <source>
        <strain evidence="9 10">Mx-05</strain>
    </source>
</reference>
<accession>A0A3G3IF44</accession>
<keyword evidence="3 8" id="KW-0812">Transmembrane</keyword>
<evidence type="ECO:0000256" key="4">
    <source>
        <dbReference type="ARBA" id="ARBA00022989"/>
    </source>
</evidence>
<feature type="transmembrane region" description="Helical" evidence="8">
    <location>
        <begin position="68"/>
        <end position="85"/>
    </location>
</feature>
<dbReference type="EMBL" id="CP017686">
    <property type="protein sequence ID" value="AYQ54463.1"/>
    <property type="molecule type" value="Genomic_DNA"/>
</dbReference>
<dbReference type="Pfam" id="PF02659">
    <property type="entry name" value="Mntp"/>
    <property type="match status" value="1"/>
</dbReference>
<organism evidence="9 10">
    <name type="scientific">Methanomethylophilus alvi</name>
    <dbReference type="NCBI Taxonomy" id="1291540"/>
    <lineage>
        <taxon>Archaea</taxon>
        <taxon>Methanobacteriati</taxon>
        <taxon>Thermoplasmatota</taxon>
        <taxon>Thermoplasmata</taxon>
        <taxon>Methanomassiliicoccales</taxon>
        <taxon>Methanomethylophilaceae</taxon>
        <taxon>Methanomethylophilus</taxon>
    </lineage>
</organism>
<feature type="transmembrane region" description="Helical" evidence="8">
    <location>
        <begin position="131"/>
        <end position="152"/>
    </location>
</feature>
<evidence type="ECO:0000256" key="1">
    <source>
        <dbReference type="ARBA" id="ARBA00022448"/>
    </source>
</evidence>
<keyword evidence="6 8" id="KW-0472">Membrane</keyword>
<sequence length="187" mass="19931">MEILTIILLAIGLAMDAFAVSICKGLAMGKAQWRSMIVIGLWFGAFQAIMPIIGYFLGRSCYDLIKDYDHWIAAALLFLIGVNMIREALSGEEEDVNADIGFKVMLILAIATSIDALAIGISIAMDSDGSIFASALVIGVITMVISMVGVKIGSVFGDRFGTKAEILGGVILILIGVKVILEHTGYL</sequence>
<feature type="transmembrane region" description="Helical" evidence="8">
    <location>
        <begin position="164"/>
        <end position="181"/>
    </location>
</feature>
<evidence type="ECO:0000313" key="10">
    <source>
        <dbReference type="Proteomes" id="UP000273278"/>
    </source>
</evidence>
<comment type="similarity">
    <text evidence="8">Belongs to the MntP (TC 9.B.29) family.</text>
</comment>
<feature type="transmembrane region" description="Helical" evidence="8">
    <location>
        <begin position="105"/>
        <end position="124"/>
    </location>
</feature>
<evidence type="ECO:0000256" key="7">
    <source>
        <dbReference type="ARBA" id="ARBA00023211"/>
    </source>
</evidence>
<keyword evidence="4 8" id="KW-1133">Transmembrane helix</keyword>
<dbReference type="PANTHER" id="PTHR35529">
    <property type="entry name" value="MANGANESE EFFLUX PUMP MNTP-RELATED"/>
    <property type="match status" value="1"/>
</dbReference>
<keyword evidence="7 8" id="KW-0464">Manganese</keyword>
<gene>
    <name evidence="8" type="primary">mntP</name>
    <name evidence="9" type="ORF">BKD89_01345</name>
</gene>
<feature type="transmembrane region" description="Helical" evidence="8">
    <location>
        <begin position="35"/>
        <end position="56"/>
    </location>
</feature>
<dbReference type="Proteomes" id="UP000273278">
    <property type="component" value="Chromosome"/>
</dbReference>
<proteinExistence type="inferred from homology"/>
<evidence type="ECO:0000256" key="3">
    <source>
        <dbReference type="ARBA" id="ARBA00022692"/>
    </source>
</evidence>
<keyword evidence="2 8" id="KW-1003">Cell membrane</keyword>
<dbReference type="OMA" id="WHFGLFQ"/>
<dbReference type="AlphaFoldDB" id="A0A3G3IF44"/>
<keyword evidence="1 8" id="KW-0813">Transport</keyword>
<name>A0A3G3IF44_9ARCH</name>
<evidence type="ECO:0000256" key="5">
    <source>
        <dbReference type="ARBA" id="ARBA00023065"/>
    </source>
</evidence>
<keyword evidence="5 8" id="KW-0406">Ion transport</keyword>
<dbReference type="RefSeq" id="WP_015504175.1">
    <property type="nucleotide sequence ID" value="NZ_CAYARL010000008.1"/>
</dbReference>
<evidence type="ECO:0000313" key="9">
    <source>
        <dbReference type="EMBL" id="AYQ54463.1"/>
    </source>
</evidence>
<protein>
    <recommendedName>
        <fullName evidence="8">Putative manganese efflux pump MntP</fullName>
    </recommendedName>
</protein>
<dbReference type="GO" id="GO:0005886">
    <property type="term" value="C:plasma membrane"/>
    <property type="evidence" value="ECO:0007669"/>
    <property type="project" value="UniProtKB-SubCell"/>
</dbReference>
<evidence type="ECO:0000256" key="6">
    <source>
        <dbReference type="ARBA" id="ARBA00023136"/>
    </source>
</evidence>
<evidence type="ECO:0000256" key="8">
    <source>
        <dbReference type="HAMAP-Rule" id="MF_01521"/>
    </source>
</evidence>
<comment type="subcellular location">
    <subcellularLocation>
        <location evidence="8">Cell membrane</location>
        <topology evidence="8">Multi-pass membrane protein</topology>
    </subcellularLocation>
</comment>
<dbReference type="InterPro" id="IPR003810">
    <property type="entry name" value="Mntp/YtaF"/>
</dbReference>
<dbReference type="InterPro" id="IPR022929">
    <property type="entry name" value="Put_MntP"/>
</dbReference>
<comment type="function">
    <text evidence="8">Probably functions as a manganese efflux pump.</text>
</comment>
<dbReference type="GeneID" id="41321070"/>
<evidence type="ECO:0000256" key="2">
    <source>
        <dbReference type="ARBA" id="ARBA00022475"/>
    </source>
</evidence>
<dbReference type="PANTHER" id="PTHR35529:SF1">
    <property type="entry name" value="MANGANESE EFFLUX PUMP MNTP-RELATED"/>
    <property type="match status" value="1"/>
</dbReference>
<dbReference type="GO" id="GO:0005384">
    <property type="term" value="F:manganese ion transmembrane transporter activity"/>
    <property type="evidence" value="ECO:0007669"/>
    <property type="project" value="UniProtKB-UniRule"/>
</dbReference>
<dbReference type="HAMAP" id="MF_01521">
    <property type="entry name" value="MntP_pump"/>
    <property type="match status" value="1"/>
</dbReference>